<accession>A0A1J4K420</accession>
<evidence type="ECO:0000256" key="2">
    <source>
        <dbReference type="SAM" id="MobiDB-lite"/>
    </source>
</evidence>
<protein>
    <submittedName>
        <fullName evidence="3">Uncharacterized protein</fullName>
    </submittedName>
</protein>
<gene>
    <name evidence="3" type="ORF">TRFO_28351</name>
</gene>
<dbReference type="EMBL" id="MLAK01000801">
    <property type="protein sequence ID" value="OHT04237.1"/>
    <property type="molecule type" value="Genomic_DNA"/>
</dbReference>
<feature type="coiled-coil region" evidence="1">
    <location>
        <begin position="243"/>
        <end position="306"/>
    </location>
</feature>
<feature type="compositionally biased region" description="Low complexity" evidence="2">
    <location>
        <begin position="24"/>
        <end position="33"/>
    </location>
</feature>
<dbReference type="RefSeq" id="XP_068357373.1">
    <property type="nucleotide sequence ID" value="XM_068506127.1"/>
</dbReference>
<feature type="coiled-coil region" evidence="1">
    <location>
        <begin position="517"/>
        <end position="558"/>
    </location>
</feature>
<feature type="region of interest" description="Disordered" evidence="2">
    <location>
        <begin position="1"/>
        <end position="33"/>
    </location>
</feature>
<feature type="coiled-coil region" evidence="1">
    <location>
        <begin position="438"/>
        <end position="465"/>
    </location>
</feature>
<dbReference type="Proteomes" id="UP000179807">
    <property type="component" value="Unassembled WGS sequence"/>
</dbReference>
<reference evidence="3" key="1">
    <citation type="submission" date="2016-10" db="EMBL/GenBank/DDBJ databases">
        <authorList>
            <person name="Benchimol M."/>
            <person name="Almeida L.G."/>
            <person name="Vasconcelos A.T."/>
            <person name="Perreira-Neves A."/>
            <person name="Rosa I.A."/>
            <person name="Tasca T."/>
            <person name="Bogo M.R."/>
            <person name="de Souza W."/>
        </authorList>
    </citation>
    <scope>NUCLEOTIDE SEQUENCE [LARGE SCALE GENOMIC DNA]</scope>
    <source>
        <strain evidence="3">K</strain>
    </source>
</reference>
<comment type="caution">
    <text evidence="3">The sequence shown here is derived from an EMBL/GenBank/DDBJ whole genome shotgun (WGS) entry which is preliminary data.</text>
</comment>
<sequence>MNSSLHLSDLEQSRQFRYSRTPEKSFSTSFSSQKSEISAYHSQLSEIQKRTTKVQLYETKIANFERKLKEKKRHSNFSLKETLNHLDEEESKIEKLFYEIQQKQKDIKKRKIASDKTISEQKLKLLELEDESKRLTKSNEWANSTFAIRKSSNPISDAVLQMENQVAQIKMQSRNIRSKIFHYQKELLRISEAISPVRSQQYILRAKIDEALASSPKAESPIQNEMQKTVVLSVSEQFLALTKIQTQKNINKLLDRMTEIQDKKHKMTKKILTLKSQVNDSVVQSILDQASQYKEAIARRKKLENERLNSSYNAISKELEIEVERDSIREDWKEVQKQRDDAEKILNEKKELILKLEKNVVLNADIATSGPEAILDELITKIQKARYESIILKRTEALKETESRNKVDVESNISEVIENDEDFQNLMSEEQDIIHENLNNISISLDETNEEIAQLNDQLEKESEFFYQDDESEFSPEASLNFTNSIKSFSSMTNFTGSLTNTATNRFRQFIPLSPKMIVLNERIDYIQANIDKAQRKIEKKRNKVSKKEDLLNSLLNQLDLDNTKQFFMHDVFERIERSMKWLSQMTNTGLRTWRQLGSMIMPAINEWDTKVLLAALNEAQDLYVRYSLFCK</sequence>
<name>A0A1J4K420_9EUKA</name>
<evidence type="ECO:0000313" key="4">
    <source>
        <dbReference type="Proteomes" id="UP000179807"/>
    </source>
</evidence>
<evidence type="ECO:0000256" key="1">
    <source>
        <dbReference type="SAM" id="Coils"/>
    </source>
</evidence>
<organism evidence="3 4">
    <name type="scientific">Tritrichomonas foetus</name>
    <dbReference type="NCBI Taxonomy" id="1144522"/>
    <lineage>
        <taxon>Eukaryota</taxon>
        <taxon>Metamonada</taxon>
        <taxon>Parabasalia</taxon>
        <taxon>Tritrichomonadida</taxon>
        <taxon>Tritrichomonadidae</taxon>
        <taxon>Tritrichomonas</taxon>
    </lineage>
</organism>
<dbReference type="AlphaFoldDB" id="A0A1J4K420"/>
<keyword evidence="1" id="KW-0175">Coiled coil</keyword>
<keyword evidence="4" id="KW-1185">Reference proteome</keyword>
<dbReference type="GeneID" id="94840831"/>
<evidence type="ECO:0000313" key="3">
    <source>
        <dbReference type="EMBL" id="OHT04237.1"/>
    </source>
</evidence>
<feature type="coiled-coil region" evidence="1">
    <location>
        <begin position="54"/>
        <end position="138"/>
    </location>
</feature>
<proteinExistence type="predicted"/>
<dbReference type="VEuPathDB" id="TrichDB:TRFO_28351"/>